<dbReference type="PRINTS" id="PR00507">
    <property type="entry name" value="N12N6MTFRASE"/>
</dbReference>
<reference evidence="9 10" key="1">
    <citation type="submission" date="2024-07" db="EMBL/GenBank/DDBJ databases">
        <title>Uliginosibacterium paludis KCTC:42655.</title>
        <authorList>
            <person name="Kim M.K."/>
        </authorList>
    </citation>
    <scope>NUCLEOTIDE SEQUENCE [LARGE SCALE GENOMIC DNA]</scope>
    <source>
        <strain evidence="9 10">KCTC 42655</strain>
    </source>
</reference>
<evidence type="ECO:0000313" key="10">
    <source>
        <dbReference type="Proteomes" id="UP001548590"/>
    </source>
</evidence>
<dbReference type="InterPro" id="IPR002052">
    <property type="entry name" value="DNA_methylase_N6_adenine_CS"/>
</dbReference>
<dbReference type="PROSITE" id="PS00092">
    <property type="entry name" value="N6_MTASE"/>
    <property type="match status" value="1"/>
</dbReference>
<dbReference type="PANTHER" id="PTHR33841:SF6">
    <property type="entry name" value="TYPE II METHYLTRANSFERASE M.HINDII"/>
    <property type="match status" value="1"/>
</dbReference>
<evidence type="ECO:0000256" key="7">
    <source>
        <dbReference type="ARBA" id="ARBA00047942"/>
    </source>
</evidence>
<evidence type="ECO:0000313" key="9">
    <source>
        <dbReference type="EMBL" id="MET1489609.1"/>
    </source>
</evidence>
<gene>
    <name evidence="9" type="ORF">ABVT11_07195</name>
</gene>
<comment type="caution">
    <text evidence="9">The sequence shown here is derived from an EMBL/GenBank/DDBJ whole genome shotgun (WGS) entry which is preliminary data.</text>
</comment>
<name>A0ABV2CNX4_9RHOO</name>
<comment type="catalytic activity">
    <reaction evidence="7">
        <text>a 2'-deoxyadenosine in DNA + S-adenosyl-L-methionine = an N(6)-methyl-2'-deoxyadenosine in DNA + S-adenosyl-L-homocysteine + H(+)</text>
        <dbReference type="Rhea" id="RHEA:15197"/>
        <dbReference type="Rhea" id="RHEA-COMP:12418"/>
        <dbReference type="Rhea" id="RHEA-COMP:12419"/>
        <dbReference type="ChEBI" id="CHEBI:15378"/>
        <dbReference type="ChEBI" id="CHEBI:57856"/>
        <dbReference type="ChEBI" id="CHEBI:59789"/>
        <dbReference type="ChEBI" id="CHEBI:90615"/>
        <dbReference type="ChEBI" id="CHEBI:90616"/>
        <dbReference type="EC" id="2.1.1.72"/>
    </reaction>
</comment>
<feature type="domain" description="Type II methyltransferase M.TaqI-like" evidence="8">
    <location>
        <begin position="77"/>
        <end position="178"/>
    </location>
</feature>
<proteinExistence type="predicted"/>
<dbReference type="PANTHER" id="PTHR33841">
    <property type="entry name" value="DNA METHYLTRANSFERASE YEEA-RELATED"/>
    <property type="match status" value="1"/>
</dbReference>
<dbReference type="InterPro" id="IPR011639">
    <property type="entry name" value="MethylTrfase_TaqI-like_dom"/>
</dbReference>
<evidence type="ECO:0000256" key="5">
    <source>
        <dbReference type="ARBA" id="ARBA00022747"/>
    </source>
</evidence>
<dbReference type="Proteomes" id="UP001548590">
    <property type="component" value="Unassembled WGS sequence"/>
</dbReference>
<evidence type="ECO:0000256" key="2">
    <source>
        <dbReference type="ARBA" id="ARBA00022603"/>
    </source>
</evidence>
<dbReference type="InterPro" id="IPR029063">
    <property type="entry name" value="SAM-dependent_MTases_sf"/>
</dbReference>
<evidence type="ECO:0000256" key="1">
    <source>
        <dbReference type="ARBA" id="ARBA00011900"/>
    </source>
</evidence>
<dbReference type="EMBL" id="JBEWLZ010000003">
    <property type="protein sequence ID" value="MET1489609.1"/>
    <property type="molecule type" value="Genomic_DNA"/>
</dbReference>
<evidence type="ECO:0000256" key="6">
    <source>
        <dbReference type="ARBA" id="ARBA00023125"/>
    </source>
</evidence>
<keyword evidence="5" id="KW-0680">Restriction system</keyword>
<keyword evidence="4" id="KW-0949">S-adenosyl-L-methionine</keyword>
<dbReference type="EC" id="2.1.1.72" evidence="1"/>
<dbReference type="CDD" id="cd02440">
    <property type="entry name" value="AdoMet_MTases"/>
    <property type="match status" value="1"/>
</dbReference>
<keyword evidence="6" id="KW-0238">DNA-binding</keyword>
<dbReference type="Gene3D" id="3.40.50.150">
    <property type="entry name" value="Vaccinia Virus protein VP39"/>
    <property type="match status" value="1"/>
</dbReference>
<organism evidence="9 10">
    <name type="scientific">Uliginosibacterium paludis</name>
    <dbReference type="NCBI Taxonomy" id="1615952"/>
    <lineage>
        <taxon>Bacteria</taxon>
        <taxon>Pseudomonadati</taxon>
        <taxon>Pseudomonadota</taxon>
        <taxon>Betaproteobacteria</taxon>
        <taxon>Rhodocyclales</taxon>
        <taxon>Zoogloeaceae</taxon>
        <taxon>Uliginosibacterium</taxon>
    </lineage>
</organism>
<dbReference type="RefSeq" id="WP_345925165.1">
    <property type="nucleotide sequence ID" value="NZ_JBDIVF010000002.1"/>
</dbReference>
<accession>A0ABV2CNX4</accession>
<sequence length="390" mass="44332">MRPFPAPKAAVLHDPVEHFGQVFTAPAVVQQMLALRRNTGRVLEPSCGNGAFSRALPGCVAIELDARVAPPDALNIDFFSYPESERFDTIIGNPPYVRHQDILPATRTLLAMDRFDSRSNLYLFFIEKCVRHLKPGGELIFIVPRDFIKLTAARQLNAWLYEQGTITDFIETGDSGIFGPYVPNCAIFRFERGRMDRRMHDGRRFELVDGQLMFLSGDYRLPLSQLFDVRVGAVSGADAVFTHPEGNMDFVCSKTRETGETRRMFFDVQNTHLAAHKDLLLARRVKPFDESNWWKWGRTHHVSNSPRIYVNGKTRRANPFFTHPCLNYDGSILALFPKAPSFDLGQALDLLNTAVNWEELGFVCDGRFLFTQRSLQNCLLPACFEHLTAR</sequence>
<dbReference type="Pfam" id="PF07669">
    <property type="entry name" value="Eco57I"/>
    <property type="match status" value="1"/>
</dbReference>
<evidence type="ECO:0000259" key="8">
    <source>
        <dbReference type="Pfam" id="PF07669"/>
    </source>
</evidence>
<evidence type="ECO:0000256" key="3">
    <source>
        <dbReference type="ARBA" id="ARBA00022679"/>
    </source>
</evidence>
<keyword evidence="10" id="KW-1185">Reference proteome</keyword>
<dbReference type="SUPFAM" id="SSF53335">
    <property type="entry name" value="S-adenosyl-L-methionine-dependent methyltransferases"/>
    <property type="match status" value="1"/>
</dbReference>
<protein>
    <recommendedName>
        <fullName evidence="1">site-specific DNA-methyltransferase (adenine-specific)</fullName>
        <ecNumber evidence="1">2.1.1.72</ecNumber>
    </recommendedName>
</protein>
<dbReference type="InterPro" id="IPR050953">
    <property type="entry name" value="N4_N6_ade-DNA_methylase"/>
</dbReference>
<dbReference type="GO" id="GO:0032259">
    <property type="term" value="P:methylation"/>
    <property type="evidence" value="ECO:0007669"/>
    <property type="project" value="UniProtKB-KW"/>
</dbReference>
<keyword evidence="2 9" id="KW-0489">Methyltransferase</keyword>
<evidence type="ECO:0000256" key="4">
    <source>
        <dbReference type="ARBA" id="ARBA00022691"/>
    </source>
</evidence>
<keyword evidence="3" id="KW-0808">Transferase</keyword>
<dbReference type="GO" id="GO:0008168">
    <property type="term" value="F:methyltransferase activity"/>
    <property type="evidence" value="ECO:0007669"/>
    <property type="project" value="UniProtKB-KW"/>
</dbReference>